<dbReference type="EMBL" id="JAHUTI010062823">
    <property type="protein sequence ID" value="MED6252872.1"/>
    <property type="molecule type" value="Genomic_DNA"/>
</dbReference>
<evidence type="ECO:0000313" key="2">
    <source>
        <dbReference type="EMBL" id="MED6252872.1"/>
    </source>
</evidence>
<proteinExistence type="predicted"/>
<accession>A0ABU7BQE5</accession>
<comment type="caution">
    <text evidence="2">The sequence shown here is derived from an EMBL/GenBank/DDBJ whole genome shotgun (WGS) entry which is preliminary data.</text>
</comment>
<evidence type="ECO:0000313" key="3">
    <source>
        <dbReference type="Proteomes" id="UP001345963"/>
    </source>
</evidence>
<dbReference type="Proteomes" id="UP001345963">
    <property type="component" value="Unassembled WGS sequence"/>
</dbReference>
<feature type="region of interest" description="Disordered" evidence="1">
    <location>
        <begin position="62"/>
        <end position="114"/>
    </location>
</feature>
<protein>
    <submittedName>
        <fullName evidence="2">Uncharacterized protein</fullName>
    </submittedName>
</protein>
<keyword evidence="3" id="KW-1185">Reference proteome</keyword>
<reference evidence="2 3" key="1">
    <citation type="submission" date="2021-07" db="EMBL/GenBank/DDBJ databases">
        <authorList>
            <person name="Palmer J.M."/>
        </authorList>
    </citation>
    <scope>NUCLEOTIDE SEQUENCE [LARGE SCALE GENOMIC DNA]</scope>
    <source>
        <strain evidence="2 3">AT_MEX2019</strain>
        <tissue evidence="2">Muscle</tissue>
    </source>
</reference>
<evidence type="ECO:0000256" key="1">
    <source>
        <dbReference type="SAM" id="MobiDB-lite"/>
    </source>
</evidence>
<sequence>MLSCTSCGAPLQVEDGHELYPKCLGVGPLREALTDPCMTQVEDLLFAGELLPTGVPQVCSGLRVDTSDGDHGGPQRPSWQEVDSLRAKVEQLKGFSGTPPSQPPSQVDSWESGGNLDNIMSVRGSDSEFQTLEEGWGPSRTFGVNRLSPQAWMSMMVWQLPSEVQ</sequence>
<organism evidence="2 3">
    <name type="scientific">Ataeniobius toweri</name>
    <dbReference type="NCBI Taxonomy" id="208326"/>
    <lineage>
        <taxon>Eukaryota</taxon>
        <taxon>Metazoa</taxon>
        <taxon>Chordata</taxon>
        <taxon>Craniata</taxon>
        <taxon>Vertebrata</taxon>
        <taxon>Euteleostomi</taxon>
        <taxon>Actinopterygii</taxon>
        <taxon>Neopterygii</taxon>
        <taxon>Teleostei</taxon>
        <taxon>Neoteleostei</taxon>
        <taxon>Acanthomorphata</taxon>
        <taxon>Ovalentaria</taxon>
        <taxon>Atherinomorphae</taxon>
        <taxon>Cyprinodontiformes</taxon>
        <taxon>Goodeidae</taxon>
        <taxon>Ataeniobius</taxon>
    </lineage>
</organism>
<gene>
    <name evidence="2" type="ORF">ATANTOWER_018403</name>
</gene>
<name>A0ABU7BQE5_9TELE</name>